<protein>
    <submittedName>
        <fullName evidence="1">Uncharacterized protein</fullName>
    </submittedName>
</protein>
<accession>A0ABY4QI10</accession>
<organism evidence="1 2">
    <name type="scientific">Candidatus Mycobacterium methanotrophicum</name>
    <dbReference type="NCBI Taxonomy" id="2943498"/>
    <lineage>
        <taxon>Bacteria</taxon>
        <taxon>Bacillati</taxon>
        <taxon>Actinomycetota</taxon>
        <taxon>Actinomycetes</taxon>
        <taxon>Mycobacteriales</taxon>
        <taxon>Mycobacteriaceae</taxon>
        <taxon>Mycobacterium</taxon>
    </lineage>
</organism>
<evidence type="ECO:0000313" key="1">
    <source>
        <dbReference type="EMBL" id="UQX09862.1"/>
    </source>
</evidence>
<evidence type="ECO:0000313" key="2">
    <source>
        <dbReference type="Proteomes" id="UP001056610"/>
    </source>
</evidence>
<dbReference type="EMBL" id="CP097320">
    <property type="protein sequence ID" value="UQX09862.1"/>
    <property type="molecule type" value="Genomic_DNA"/>
</dbReference>
<keyword evidence="2" id="KW-1185">Reference proteome</keyword>
<dbReference type="RefSeq" id="WP_219067988.1">
    <property type="nucleotide sequence ID" value="NZ_CAJUXY010000028.1"/>
</dbReference>
<dbReference type="Proteomes" id="UP001056610">
    <property type="component" value="Chromosome"/>
</dbReference>
<proteinExistence type="predicted"/>
<sequence length="68" mass="7934">MVSKREISAEMLRGLDNNSPRYLDLVGRHAPVFLQSFGRLFAGAPGTLMYRELQRGRLSYRMYHFIKD</sequence>
<reference evidence="1" key="1">
    <citation type="submission" date="2022-05" db="EMBL/GenBank/DDBJ databases">
        <title>A methanotrophic Mycobacterium dominates a cave microbial ecosystem.</title>
        <authorList>
            <person name="Van Spanning R.J.M."/>
            <person name="Guan Q."/>
            <person name="Melkonian C."/>
            <person name="Gallant J."/>
            <person name="Polerecky L."/>
            <person name="Flot J.-F."/>
            <person name="Brandt B.W."/>
            <person name="Braster M."/>
            <person name="Iturbe Espinoza P."/>
            <person name="Aerts J."/>
            <person name="Meima-Franke M."/>
            <person name="Piersma S.R."/>
            <person name="Bunduc C."/>
            <person name="Ummels R."/>
            <person name="Pain A."/>
            <person name="Fleming E.J."/>
            <person name="van der Wel N."/>
            <person name="Gherman V.D."/>
            <person name="Sarbu S.M."/>
            <person name="Bodelier P.L.E."/>
            <person name="Bitter W."/>
        </authorList>
    </citation>
    <scope>NUCLEOTIDE SEQUENCE</scope>
    <source>
        <strain evidence="1">Sulfur Cave</strain>
    </source>
</reference>
<gene>
    <name evidence="1" type="ORF">M5I08_16565</name>
</gene>
<name>A0ABY4QI10_9MYCO</name>